<dbReference type="AlphaFoldDB" id="A0A319EAV2"/>
<keyword evidence="1" id="KW-0812">Transmembrane</keyword>
<evidence type="ECO:0000256" key="1">
    <source>
        <dbReference type="SAM" id="Phobius"/>
    </source>
</evidence>
<keyword evidence="1" id="KW-1133">Transmembrane helix</keyword>
<sequence length="87" mass="10037">MQDVLGTVRCLSLPRASNVMQPAGMLYSADVLTRTSPGLDSIESTYYEGLQTVRLEYTVKNRLSILFSASVGFWLFFVWWCLYWLSW</sequence>
<protein>
    <submittedName>
        <fullName evidence="2">Uncharacterized protein</fullName>
    </submittedName>
</protein>
<keyword evidence="3" id="KW-1185">Reference proteome</keyword>
<reference evidence="2 3" key="1">
    <citation type="submission" date="2018-02" db="EMBL/GenBank/DDBJ databases">
        <title>The genomes of Aspergillus section Nigri reveals drivers in fungal speciation.</title>
        <authorList>
            <consortium name="DOE Joint Genome Institute"/>
            <person name="Vesth T.C."/>
            <person name="Nybo J."/>
            <person name="Theobald S."/>
            <person name="Brandl J."/>
            <person name="Frisvad J.C."/>
            <person name="Nielsen K.F."/>
            <person name="Lyhne E.K."/>
            <person name="Kogle M.E."/>
            <person name="Kuo A."/>
            <person name="Riley R."/>
            <person name="Clum A."/>
            <person name="Nolan M."/>
            <person name="Lipzen A."/>
            <person name="Salamov A."/>
            <person name="Henrissat B."/>
            <person name="Wiebenga A."/>
            <person name="De vries R.P."/>
            <person name="Grigoriev I.V."/>
            <person name="Mortensen U.H."/>
            <person name="Andersen M.R."/>
            <person name="Baker S.E."/>
        </authorList>
    </citation>
    <scope>NUCLEOTIDE SEQUENCE [LARGE SCALE GENOMIC DNA]</scope>
    <source>
        <strain evidence="2 3">CBS 707.79</strain>
    </source>
</reference>
<evidence type="ECO:0000313" key="2">
    <source>
        <dbReference type="EMBL" id="PYH88212.1"/>
    </source>
</evidence>
<evidence type="ECO:0000313" key="3">
    <source>
        <dbReference type="Proteomes" id="UP000247810"/>
    </source>
</evidence>
<feature type="transmembrane region" description="Helical" evidence="1">
    <location>
        <begin position="63"/>
        <end position="85"/>
    </location>
</feature>
<dbReference type="Proteomes" id="UP000247810">
    <property type="component" value="Unassembled WGS sequence"/>
</dbReference>
<proteinExistence type="predicted"/>
<dbReference type="VEuPathDB" id="FungiDB:BO71DRAFT_144472"/>
<gene>
    <name evidence="2" type="ORF">BO71DRAFT_144472</name>
</gene>
<keyword evidence="1" id="KW-0472">Membrane</keyword>
<dbReference type="EMBL" id="KZ826114">
    <property type="protein sequence ID" value="PYH88212.1"/>
    <property type="molecule type" value="Genomic_DNA"/>
</dbReference>
<name>A0A319EAV2_9EURO</name>
<accession>A0A319EAV2</accession>
<organism evidence="2 3">
    <name type="scientific">Aspergillus ellipticus CBS 707.79</name>
    <dbReference type="NCBI Taxonomy" id="1448320"/>
    <lineage>
        <taxon>Eukaryota</taxon>
        <taxon>Fungi</taxon>
        <taxon>Dikarya</taxon>
        <taxon>Ascomycota</taxon>
        <taxon>Pezizomycotina</taxon>
        <taxon>Eurotiomycetes</taxon>
        <taxon>Eurotiomycetidae</taxon>
        <taxon>Eurotiales</taxon>
        <taxon>Aspergillaceae</taxon>
        <taxon>Aspergillus</taxon>
        <taxon>Aspergillus subgen. Circumdati</taxon>
    </lineage>
</organism>